<evidence type="ECO:0000256" key="10">
    <source>
        <dbReference type="ARBA" id="ARBA00044991"/>
    </source>
</evidence>
<sequence>MISPLIKAFIFDMDGTLIDNMEYHQLAFFEFLKRHTISITEAEYEQKNKGTITEIIPRFFGDYLSSEQISELGEEKEAIYREMYHSHLKPIEGLVEFLEEAKNKGIRIALATMGDQKNVQFTLAGLQIQHYFDAIVSGEEVKHGKPHPEVFQRAAAKLSVSPDHCLAFEDSVSGITAALTAHMQVVGIATTHTPEELRALFQLPTIIQTYTELHW</sequence>
<gene>
    <name evidence="11" type="ORF">QNI16_09590</name>
</gene>
<comment type="caution">
    <text evidence="11">The sequence shown here is derived from an EMBL/GenBank/DDBJ whole genome shotgun (WGS) entry which is preliminary data.</text>
</comment>
<evidence type="ECO:0000256" key="2">
    <source>
        <dbReference type="ARBA" id="ARBA00006171"/>
    </source>
</evidence>
<dbReference type="SFLD" id="SFLDG01135">
    <property type="entry name" value="C1.5.6:_HAD__Beta-PGM__Phospha"/>
    <property type="match status" value="1"/>
</dbReference>
<dbReference type="InterPro" id="IPR006439">
    <property type="entry name" value="HAD-SF_hydro_IA"/>
</dbReference>
<evidence type="ECO:0000256" key="4">
    <source>
        <dbReference type="ARBA" id="ARBA00022723"/>
    </source>
</evidence>
<dbReference type="InterPro" id="IPR023198">
    <property type="entry name" value="PGP-like_dom2"/>
</dbReference>
<dbReference type="InterPro" id="IPR010976">
    <property type="entry name" value="B-phosphoglucomutase_hydrolase"/>
</dbReference>
<dbReference type="SUPFAM" id="SSF56784">
    <property type="entry name" value="HAD-like"/>
    <property type="match status" value="1"/>
</dbReference>
<evidence type="ECO:0000256" key="7">
    <source>
        <dbReference type="ARBA" id="ARBA00023277"/>
    </source>
</evidence>
<dbReference type="AlphaFoldDB" id="A0AAE3U5F7"/>
<name>A0AAE3U5F7_9BACT</name>
<evidence type="ECO:0000256" key="5">
    <source>
        <dbReference type="ARBA" id="ARBA00022842"/>
    </source>
</evidence>
<comment type="catalytic activity">
    <reaction evidence="8">
        <text>beta-D-glucose 1-phosphate = beta-D-glucose 6-phosphate</text>
        <dbReference type="Rhea" id="RHEA:20113"/>
        <dbReference type="ChEBI" id="CHEBI:57684"/>
        <dbReference type="ChEBI" id="CHEBI:58247"/>
        <dbReference type="EC" id="5.4.2.6"/>
    </reaction>
</comment>
<evidence type="ECO:0000256" key="1">
    <source>
        <dbReference type="ARBA" id="ARBA00001946"/>
    </source>
</evidence>
<evidence type="ECO:0000313" key="11">
    <source>
        <dbReference type="EMBL" id="MDJ1480734.1"/>
    </source>
</evidence>
<organism evidence="11 12">
    <name type="scientific">Xanthocytophaga flava</name>
    <dbReference type="NCBI Taxonomy" id="3048013"/>
    <lineage>
        <taxon>Bacteria</taxon>
        <taxon>Pseudomonadati</taxon>
        <taxon>Bacteroidota</taxon>
        <taxon>Cytophagia</taxon>
        <taxon>Cytophagales</taxon>
        <taxon>Rhodocytophagaceae</taxon>
        <taxon>Xanthocytophaga</taxon>
    </lineage>
</organism>
<dbReference type="InterPro" id="IPR036412">
    <property type="entry name" value="HAD-like_sf"/>
</dbReference>
<keyword evidence="5" id="KW-0460">Magnesium</keyword>
<dbReference type="EC" id="5.4.2.6" evidence="9"/>
<proteinExistence type="inferred from homology"/>
<evidence type="ECO:0000256" key="9">
    <source>
        <dbReference type="ARBA" id="ARBA00044968"/>
    </source>
</evidence>
<keyword evidence="3" id="KW-0597">Phosphoprotein</keyword>
<dbReference type="EMBL" id="JASJOS010000004">
    <property type="protein sequence ID" value="MDJ1480734.1"/>
    <property type="molecule type" value="Genomic_DNA"/>
</dbReference>
<reference evidence="11" key="1">
    <citation type="submission" date="2023-05" db="EMBL/GenBank/DDBJ databases">
        <authorList>
            <person name="Zhang X."/>
        </authorList>
    </citation>
    <scope>NUCLEOTIDE SEQUENCE</scope>
    <source>
        <strain evidence="11">YF14B1</strain>
    </source>
</reference>
<dbReference type="GO" id="GO:0008801">
    <property type="term" value="F:beta-phosphoglucomutase activity"/>
    <property type="evidence" value="ECO:0007669"/>
    <property type="project" value="UniProtKB-EC"/>
</dbReference>
<dbReference type="Gene3D" id="3.40.50.1000">
    <property type="entry name" value="HAD superfamily/HAD-like"/>
    <property type="match status" value="1"/>
</dbReference>
<evidence type="ECO:0000256" key="3">
    <source>
        <dbReference type="ARBA" id="ARBA00022553"/>
    </source>
</evidence>
<dbReference type="Pfam" id="PF13419">
    <property type="entry name" value="HAD_2"/>
    <property type="match status" value="1"/>
</dbReference>
<dbReference type="NCBIfam" id="TIGR01549">
    <property type="entry name" value="HAD-SF-IA-v1"/>
    <property type="match status" value="1"/>
</dbReference>
<dbReference type="NCBIfam" id="TIGR02009">
    <property type="entry name" value="PGMB-YQAB-SF"/>
    <property type="match status" value="1"/>
</dbReference>
<dbReference type="SFLD" id="SFLDG01129">
    <property type="entry name" value="C1.5:_HAD__Beta-PGM__Phosphata"/>
    <property type="match status" value="1"/>
</dbReference>
<evidence type="ECO:0000256" key="8">
    <source>
        <dbReference type="ARBA" id="ARBA00044926"/>
    </source>
</evidence>
<dbReference type="CDD" id="cd07505">
    <property type="entry name" value="HAD_BPGM-like"/>
    <property type="match status" value="1"/>
</dbReference>
<evidence type="ECO:0000313" key="12">
    <source>
        <dbReference type="Proteomes" id="UP001241110"/>
    </source>
</evidence>
<keyword evidence="6" id="KW-0413">Isomerase</keyword>
<dbReference type="InterPro" id="IPR041492">
    <property type="entry name" value="HAD_2"/>
</dbReference>
<comment type="similarity">
    <text evidence="2">Belongs to the HAD-like hydrolase superfamily. CbbY/CbbZ/Gph/YieH family.</text>
</comment>
<protein>
    <recommendedName>
        <fullName evidence="10">Beta-phosphoglucomutase</fullName>
        <ecNumber evidence="9">5.4.2.6</ecNumber>
    </recommendedName>
</protein>
<dbReference type="PANTHER" id="PTHR46193:SF18">
    <property type="entry name" value="HEXITOL PHOSPHATASE B"/>
    <property type="match status" value="1"/>
</dbReference>
<dbReference type="Gene3D" id="1.10.150.240">
    <property type="entry name" value="Putative phosphatase, domain 2"/>
    <property type="match status" value="1"/>
</dbReference>
<dbReference type="Proteomes" id="UP001241110">
    <property type="component" value="Unassembled WGS sequence"/>
</dbReference>
<keyword evidence="7" id="KW-0119">Carbohydrate metabolism</keyword>
<keyword evidence="4" id="KW-0479">Metal-binding</keyword>
<dbReference type="InterPro" id="IPR023214">
    <property type="entry name" value="HAD_sf"/>
</dbReference>
<comment type="cofactor">
    <cofactor evidence="1">
        <name>Mg(2+)</name>
        <dbReference type="ChEBI" id="CHEBI:18420"/>
    </cofactor>
</comment>
<dbReference type="InterPro" id="IPR051600">
    <property type="entry name" value="Beta-PGM-like"/>
</dbReference>
<dbReference type="PANTHER" id="PTHR46193">
    <property type="entry name" value="6-PHOSPHOGLUCONATE PHOSPHATASE"/>
    <property type="match status" value="1"/>
</dbReference>
<evidence type="ECO:0000256" key="6">
    <source>
        <dbReference type="ARBA" id="ARBA00023235"/>
    </source>
</evidence>
<dbReference type="PRINTS" id="PR00413">
    <property type="entry name" value="HADHALOGNASE"/>
</dbReference>
<dbReference type="RefSeq" id="WP_313977649.1">
    <property type="nucleotide sequence ID" value="NZ_JASJOS010000004.1"/>
</dbReference>
<dbReference type="SFLD" id="SFLDS00003">
    <property type="entry name" value="Haloacid_Dehalogenase"/>
    <property type="match status" value="1"/>
</dbReference>
<dbReference type="GO" id="GO:0046872">
    <property type="term" value="F:metal ion binding"/>
    <property type="evidence" value="ECO:0007669"/>
    <property type="project" value="UniProtKB-KW"/>
</dbReference>
<accession>A0AAE3U5F7</accession>
<dbReference type="NCBIfam" id="TIGR01509">
    <property type="entry name" value="HAD-SF-IA-v3"/>
    <property type="match status" value="1"/>
</dbReference>